<evidence type="ECO:0000256" key="1">
    <source>
        <dbReference type="ARBA" id="ARBA00022664"/>
    </source>
</evidence>
<dbReference type="SUPFAM" id="SSF54928">
    <property type="entry name" value="RNA-binding domain, RBD"/>
    <property type="match status" value="1"/>
</dbReference>
<dbReference type="Proteomes" id="UP000327439">
    <property type="component" value="Chromosome A08"/>
</dbReference>
<dbReference type="InterPro" id="IPR035979">
    <property type="entry name" value="RBD_domain_sf"/>
</dbReference>
<dbReference type="InterPro" id="IPR050907">
    <property type="entry name" value="SRSF"/>
</dbReference>
<keyword evidence="3" id="KW-0508">mRNA splicing</keyword>
<feature type="non-terminal residue" evidence="7">
    <location>
        <position position="1"/>
    </location>
</feature>
<dbReference type="PROSITE" id="PS50102">
    <property type="entry name" value="RRM"/>
    <property type="match status" value="1"/>
</dbReference>
<evidence type="ECO:0000256" key="5">
    <source>
        <dbReference type="SAM" id="SignalP"/>
    </source>
</evidence>
<dbReference type="InterPro" id="IPR000504">
    <property type="entry name" value="RRM_dom"/>
</dbReference>
<dbReference type="EMBL" id="CM018209">
    <property type="protein sequence ID" value="KAB2070835.1"/>
    <property type="molecule type" value="Genomic_DNA"/>
</dbReference>
<keyword evidence="8" id="KW-1185">Reference proteome</keyword>
<dbReference type="Gene3D" id="3.30.70.330">
    <property type="match status" value="1"/>
</dbReference>
<dbReference type="GO" id="GO:0005681">
    <property type="term" value="C:spliceosomal complex"/>
    <property type="evidence" value="ECO:0007669"/>
    <property type="project" value="UniProtKB-KW"/>
</dbReference>
<evidence type="ECO:0000313" key="7">
    <source>
        <dbReference type="EMBL" id="KAB2070835.1"/>
    </source>
</evidence>
<dbReference type="GO" id="GO:0008380">
    <property type="term" value="P:RNA splicing"/>
    <property type="evidence" value="ECO:0007669"/>
    <property type="project" value="UniProtKB-KW"/>
</dbReference>
<dbReference type="AlphaFoldDB" id="A0A5J5UTN4"/>
<feature type="signal peptide" evidence="5">
    <location>
        <begin position="1"/>
        <end position="21"/>
    </location>
</feature>
<sequence length="179" mass="21581">MTMHWKGLWILFSFHGRVVDAFIPKKKCKSGKRFGFVRFTNFMDAQRAISRLNGFVILGSRIWIKLAKFKGRRHIWRKREWSYLKEFFISIEPWTKKFMFSERVTWVEISGVPLNCWNYEMFKRVAGIWRNLVSMGENFIKATNYEKMKMMDSINQARKIEEVIFLEVRDNSFPISVKE</sequence>
<protein>
    <recommendedName>
        <fullName evidence="6">RRM domain-containing protein</fullName>
    </recommendedName>
</protein>
<feature type="domain" description="RRM" evidence="6">
    <location>
        <begin position="1"/>
        <end position="69"/>
    </location>
</feature>
<keyword evidence="1" id="KW-0507">mRNA processing</keyword>
<evidence type="ECO:0000256" key="4">
    <source>
        <dbReference type="PROSITE-ProRule" id="PRU00176"/>
    </source>
</evidence>
<accession>A0A5J5UTN4</accession>
<reference evidence="8" key="1">
    <citation type="journal article" date="2020" name="Nat. Genet.">
        <title>Genomic diversifications of five Gossypium allopolyploid species and their impact on cotton improvement.</title>
        <authorList>
            <person name="Chen Z.J."/>
            <person name="Sreedasyam A."/>
            <person name="Ando A."/>
            <person name="Song Q."/>
            <person name="De Santiago L.M."/>
            <person name="Hulse-Kemp A.M."/>
            <person name="Ding M."/>
            <person name="Ye W."/>
            <person name="Kirkbride R.C."/>
            <person name="Jenkins J."/>
            <person name="Plott C."/>
            <person name="Lovell J."/>
            <person name="Lin Y.M."/>
            <person name="Vaughn R."/>
            <person name="Liu B."/>
            <person name="Simpson S."/>
            <person name="Scheffler B.E."/>
            <person name="Wen L."/>
            <person name="Saski C.A."/>
            <person name="Grover C.E."/>
            <person name="Hu G."/>
            <person name="Conover J.L."/>
            <person name="Carlson J.W."/>
            <person name="Shu S."/>
            <person name="Boston L.B."/>
            <person name="Williams M."/>
            <person name="Peterson D.G."/>
            <person name="McGee K."/>
            <person name="Jones D.C."/>
            <person name="Wendel J.F."/>
            <person name="Stelly D.M."/>
            <person name="Grimwood J."/>
            <person name="Schmutz J."/>
        </authorList>
    </citation>
    <scope>NUCLEOTIDE SEQUENCE [LARGE SCALE GENOMIC DNA]</scope>
    <source>
        <strain evidence="8">cv. 3-79</strain>
    </source>
</reference>
<evidence type="ECO:0000313" key="8">
    <source>
        <dbReference type="Proteomes" id="UP000327439"/>
    </source>
</evidence>
<feature type="chain" id="PRO_5023926090" description="RRM domain-containing protein" evidence="5">
    <location>
        <begin position="22"/>
        <end position="179"/>
    </location>
</feature>
<organism evidence="7 8">
    <name type="scientific">Gossypium barbadense</name>
    <name type="common">Sea Island cotton</name>
    <name type="synonym">Hibiscus barbadensis</name>
    <dbReference type="NCBI Taxonomy" id="3634"/>
    <lineage>
        <taxon>Eukaryota</taxon>
        <taxon>Viridiplantae</taxon>
        <taxon>Streptophyta</taxon>
        <taxon>Embryophyta</taxon>
        <taxon>Tracheophyta</taxon>
        <taxon>Spermatophyta</taxon>
        <taxon>Magnoliopsida</taxon>
        <taxon>eudicotyledons</taxon>
        <taxon>Gunneridae</taxon>
        <taxon>Pentapetalae</taxon>
        <taxon>rosids</taxon>
        <taxon>malvids</taxon>
        <taxon>Malvales</taxon>
        <taxon>Malvaceae</taxon>
        <taxon>Malvoideae</taxon>
        <taxon>Gossypium</taxon>
    </lineage>
</organism>
<dbReference type="Pfam" id="PF00076">
    <property type="entry name" value="RRM_1"/>
    <property type="match status" value="1"/>
</dbReference>
<gene>
    <name evidence="7" type="ORF">ES319_A08G181500v1</name>
</gene>
<dbReference type="InterPro" id="IPR012677">
    <property type="entry name" value="Nucleotide-bd_a/b_plait_sf"/>
</dbReference>
<keyword evidence="2" id="KW-0747">Spliceosome</keyword>
<keyword evidence="4" id="KW-0694">RNA-binding</keyword>
<dbReference type="GO" id="GO:0003723">
    <property type="term" value="F:RNA binding"/>
    <property type="evidence" value="ECO:0007669"/>
    <property type="project" value="UniProtKB-UniRule"/>
</dbReference>
<evidence type="ECO:0000259" key="6">
    <source>
        <dbReference type="PROSITE" id="PS50102"/>
    </source>
</evidence>
<name>A0A5J5UTN4_GOSBA</name>
<evidence type="ECO:0000256" key="2">
    <source>
        <dbReference type="ARBA" id="ARBA00022728"/>
    </source>
</evidence>
<evidence type="ECO:0000256" key="3">
    <source>
        <dbReference type="ARBA" id="ARBA00023187"/>
    </source>
</evidence>
<proteinExistence type="predicted"/>
<dbReference type="PANTHER" id="PTHR23147">
    <property type="entry name" value="SERINE/ARGININE RICH SPLICING FACTOR"/>
    <property type="match status" value="1"/>
</dbReference>
<dbReference type="GO" id="GO:0006397">
    <property type="term" value="P:mRNA processing"/>
    <property type="evidence" value="ECO:0007669"/>
    <property type="project" value="UniProtKB-KW"/>
</dbReference>
<dbReference type="CDD" id="cd00590">
    <property type="entry name" value="RRM_SF"/>
    <property type="match status" value="1"/>
</dbReference>
<keyword evidence="5" id="KW-0732">Signal</keyword>
<dbReference type="OrthoDB" id="998068at2759"/>